<dbReference type="OrthoDB" id="9790370at2"/>
<evidence type="ECO:0000256" key="3">
    <source>
        <dbReference type="ARBA" id="ARBA00022519"/>
    </source>
</evidence>
<dbReference type="InterPro" id="IPR045335">
    <property type="entry name" value="FtsQ_C_sf"/>
</dbReference>
<keyword evidence="5 9" id="KW-0812">Transmembrane</keyword>
<evidence type="ECO:0000259" key="10">
    <source>
        <dbReference type="PROSITE" id="PS51779"/>
    </source>
</evidence>
<feature type="domain" description="POTRA" evidence="10">
    <location>
        <begin position="50"/>
        <end position="119"/>
    </location>
</feature>
<dbReference type="GO" id="GO:0090529">
    <property type="term" value="P:cell septum assembly"/>
    <property type="evidence" value="ECO:0007669"/>
    <property type="project" value="InterPro"/>
</dbReference>
<keyword evidence="8 9" id="KW-0131">Cell cycle</keyword>
<evidence type="ECO:0000256" key="7">
    <source>
        <dbReference type="ARBA" id="ARBA00023136"/>
    </source>
</evidence>
<dbReference type="AlphaFoldDB" id="A0A0F4QNN9"/>
<dbReference type="EMBL" id="JXYA01000020">
    <property type="protein sequence ID" value="KJZ09318.1"/>
    <property type="molecule type" value="Genomic_DNA"/>
</dbReference>
<dbReference type="PANTHER" id="PTHR35851:SF1">
    <property type="entry name" value="CELL DIVISION PROTEIN FTSQ"/>
    <property type="match status" value="1"/>
</dbReference>
<comment type="function">
    <text evidence="9">Essential cell division protein. May link together the upstream cell division proteins, which are predominantly cytoplasmic, with the downstream cell division proteins, which are predominantly periplasmic. May control correct divisome assembly.</text>
</comment>
<name>A0A0F4QNN9_9GAMM</name>
<evidence type="ECO:0000256" key="6">
    <source>
        <dbReference type="ARBA" id="ARBA00022989"/>
    </source>
</evidence>
<organism evidence="11 12">
    <name type="scientific">Pseudoalteromonas rubra</name>
    <dbReference type="NCBI Taxonomy" id="43658"/>
    <lineage>
        <taxon>Bacteria</taxon>
        <taxon>Pseudomonadati</taxon>
        <taxon>Pseudomonadota</taxon>
        <taxon>Gammaproteobacteria</taxon>
        <taxon>Alteromonadales</taxon>
        <taxon>Pseudoalteromonadaceae</taxon>
        <taxon>Pseudoalteromonas</taxon>
    </lineage>
</organism>
<dbReference type="InterPro" id="IPR034746">
    <property type="entry name" value="POTRA"/>
</dbReference>
<gene>
    <name evidence="9" type="primary">ftsQ</name>
    <name evidence="11" type="ORF">TW77_09790</name>
</gene>
<dbReference type="PANTHER" id="PTHR35851">
    <property type="entry name" value="CELL DIVISION PROTEIN FTSQ"/>
    <property type="match status" value="1"/>
</dbReference>
<evidence type="ECO:0000256" key="1">
    <source>
        <dbReference type="ARBA" id="ARBA00004370"/>
    </source>
</evidence>
<comment type="similarity">
    <text evidence="9">Belongs to the FtsQ/DivIB family. FtsQ subfamily.</text>
</comment>
<dbReference type="Proteomes" id="UP000033452">
    <property type="component" value="Unassembled WGS sequence"/>
</dbReference>
<comment type="caution">
    <text evidence="11">The sequence shown here is derived from an EMBL/GenBank/DDBJ whole genome shotgun (WGS) entry which is preliminary data.</text>
</comment>
<comment type="subcellular location">
    <subcellularLocation>
        <location evidence="9">Cell inner membrane</location>
        <topology evidence="9">Single-pass type II membrane protein</topology>
    </subcellularLocation>
    <subcellularLocation>
        <location evidence="1">Membrane</location>
    </subcellularLocation>
    <text evidence="9">Localizes to the division septum.</text>
</comment>
<accession>A0A0F4QNN9</accession>
<dbReference type="Gene3D" id="3.10.20.310">
    <property type="entry name" value="membrane protein fhac"/>
    <property type="match status" value="1"/>
</dbReference>
<evidence type="ECO:0000256" key="5">
    <source>
        <dbReference type="ARBA" id="ARBA00022692"/>
    </source>
</evidence>
<keyword evidence="2 9" id="KW-1003">Cell membrane</keyword>
<keyword evidence="3 9" id="KW-0997">Cell inner membrane</keyword>
<dbReference type="GO" id="GO:0043093">
    <property type="term" value="P:FtsZ-dependent cytokinesis"/>
    <property type="evidence" value="ECO:0007669"/>
    <property type="project" value="UniProtKB-UniRule"/>
</dbReference>
<evidence type="ECO:0000256" key="8">
    <source>
        <dbReference type="ARBA" id="ARBA00023306"/>
    </source>
</evidence>
<reference evidence="11 12" key="1">
    <citation type="journal article" date="2015" name="BMC Genomics">
        <title>Genome mining reveals unlocked bioactive potential of marine Gram-negative bacteria.</title>
        <authorList>
            <person name="Machado H."/>
            <person name="Sonnenschein E.C."/>
            <person name="Melchiorsen J."/>
            <person name="Gram L."/>
        </authorList>
    </citation>
    <scope>NUCLEOTIDE SEQUENCE [LARGE SCALE GENOMIC DNA]</scope>
    <source>
        <strain evidence="11 12">S2471</strain>
    </source>
</reference>
<dbReference type="GO" id="GO:0005886">
    <property type="term" value="C:plasma membrane"/>
    <property type="evidence" value="ECO:0007669"/>
    <property type="project" value="UniProtKB-SubCell"/>
</dbReference>
<sequence>MRALLGKIAPLRHSVNWSLLFGVGFFLIVLIGLIQSGLWARDWLTQHRDTQIKTLTVLGKPYYTAEHDIVSAIRQTDLSSFFELDVKAVHDAVQALPWVATVSVRKQWPDALQVYVVEHKPVAVWNSDLLLNSAGGVFQASSTRLPETLPELYGPEGSEVEAWQTFLQLKEMLAVNQFNLISLALSERFAWQLWLDNGIRLNLGREDKAQRVQRFIDVYPRLERPEGAQVDVIDLRYDTGLAVSWKFSQNEDNKDKSKA</sequence>
<dbReference type="Pfam" id="PF08478">
    <property type="entry name" value="POTRA_1"/>
    <property type="match status" value="1"/>
</dbReference>
<dbReference type="Pfam" id="PF03799">
    <property type="entry name" value="FtsQ_DivIB_C"/>
    <property type="match status" value="1"/>
</dbReference>
<dbReference type="InterPro" id="IPR005548">
    <property type="entry name" value="Cell_div_FtsQ/DivIB_C"/>
</dbReference>
<proteinExistence type="inferred from homology"/>
<dbReference type="Gene3D" id="3.40.50.11690">
    <property type="entry name" value="Cell division protein FtsQ/DivIB"/>
    <property type="match status" value="1"/>
</dbReference>
<keyword evidence="4 9" id="KW-0132">Cell division</keyword>
<protein>
    <recommendedName>
        <fullName evidence="9">Cell division protein FtsQ</fullName>
    </recommendedName>
</protein>
<evidence type="ECO:0000256" key="2">
    <source>
        <dbReference type="ARBA" id="ARBA00022475"/>
    </source>
</evidence>
<evidence type="ECO:0000256" key="9">
    <source>
        <dbReference type="HAMAP-Rule" id="MF_00911"/>
    </source>
</evidence>
<dbReference type="RefSeq" id="WP_046004802.1">
    <property type="nucleotide sequence ID" value="NZ_JXYA01000020.1"/>
</dbReference>
<comment type="subunit">
    <text evidence="9">Part of a complex composed of FtsB, FtsL and FtsQ.</text>
</comment>
<dbReference type="InterPro" id="IPR013685">
    <property type="entry name" value="POTRA_FtsQ_type"/>
</dbReference>
<dbReference type="InterPro" id="IPR026579">
    <property type="entry name" value="FtsQ"/>
</dbReference>
<evidence type="ECO:0000313" key="12">
    <source>
        <dbReference type="Proteomes" id="UP000033452"/>
    </source>
</evidence>
<feature type="transmembrane region" description="Helical" evidence="9">
    <location>
        <begin position="20"/>
        <end position="40"/>
    </location>
</feature>
<dbReference type="PROSITE" id="PS51779">
    <property type="entry name" value="POTRA"/>
    <property type="match status" value="1"/>
</dbReference>
<keyword evidence="12" id="KW-1185">Reference proteome</keyword>
<evidence type="ECO:0000256" key="4">
    <source>
        <dbReference type="ARBA" id="ARBA00022618"/>
    </source>
</evidence>
<keyword evidence="6 9" id="KW-1133">Transmembrane helix</keyword>
<keyword evidence="7 9" id="KW-0472">Membrane</keyword>
<evidence type="ECO:0000313" key="11">
    <source>
        <dbReference type="EMBL" id="KJZ09318.1"/>
    </source>
</evidence>
<dbReference type="PATRIC" id="fig|43658.5.peg.2078"/>
<dbReference type="HAMAP" id="MF_00911">
    <property type="entry name" value="FtsQ_subfam"/>
    <property type="match status" value="1"/>
</dbReference>
<dbReference type="GO" id="GO:0032153">
    <property type="term" value="C:cell division site"/>
    <property type="evidence" value="ECO:0007669"/>
    <property type="project" value="UniProtKB-UniRule"/>
</dbReference>